<evidence type="ECO:0000256" key="1">
    <source>
        <dbReference type="SAM" id="MobiDB-lite"/>
    </source>
</evidence>
<organism evidence="2 3">
    <name type="scientific">Cryomyces antarcticus</name>
    <dbReference type="NCBI Taxonomy" id="329879"/>
    <lineage>
        <taxon>Eukaryota</taxon>
        <taxon>Fungi</taxon>
        <taxon>Dikarya</taxon>
        <taxon>Ascomycota</taxon>
        <taxon>Pezizomycotina</taxon>
        <taxon>Dothideomycetes</taxon>
        <taxon>Dothideomycetes incertae sedis</taxon>
        <taxon>Cryomyces</taxon>
    </lineage>
</organism>
<feature type="region of interest" description="Disordered" evidence="1">
    <location>
        <begin position="75"/>
        <end position="135"/>
    </location>
</feature>
<dbReference type="EMBL" id="JAVRRA010028284">
    <property type="protein sequence ID" value="KAK5042878.1"/>
    <property type="molecule type" value="Genomic_DNA"/>
</dbReference>
<name>A0ABR0ITJ2_9PEZI</name>
<feature type="compositionally biased region" description="Low complexity" evidence="1">
    <location>
        <begin position="95"/>
        <end position="107"/>
    </location>
</feature>
<sequence>MDTEDGAAPNTRDDRVLSSIFARSGVHSALEHDAIINGRRVVAADPAIIAREARKVAAQAAKELQRAAEVARTVPIGTPTWTGQYGTAGRPEPYGSGSARGGASSSRGRGGGGGGVGRGGPASSAVLASLQARQS</sequence>
<evidence type="ECO:0000313" key="3">
    <source>
        <dbReference type="Proteomes" id="UP001357485"/>
    </source>
</evidence>
<comment type="caution">
    <text evidence="2">The sequence shown here is derived from an EMBL/GenBank/DDBJ whole genome shotgun (WGS) entry which is preliminary data.</text>
</comment>
<feature type="non-terminal residue" evidence="2">
    <location>
        <position position="135"/>
    </location>
</feature>
<keyword evidence="3" id="KW-1185">Reference proteome</keyword>
<reference evidence="2 3" key="1">
    <citation type="submission" date="2023-08" db="EMBL/GenBank/DDBJ databases">
        <title>Black Yeasts Isolated from many extreme environments.</title>
        <authorList>
            <person name="Coleine C."/>
            <person name="Stajich J.E."/>
            <person name="Selbmann L."/>
        </authorList>
    </citation>
    <scope>NUCLEOTIDE SEQUENCE [LARGE SCALE GENOMIC DNA]</scope>
    <source>
        <strain evidence="2 3">CCFEE 536</strain>
    </source>
</reference>
<gene>
    <name evidence="2" type="primary">rhp26_5</name>
    <name evidence="2" type="ORF">LTR16_011619</name>
</gene>
<accession>A0ABR0ITJ2</accession>
<proteinExistence type="predicted"/>
<dbReference type="Proteomes" id="UP001357485">
    <property type="component" value="Unassembled WGS sequence"/>
</dbReference>
<protein>
    <submittedName>
        <fullName evidence="2">DNA repair protein rhp26</fullName>
    </submittedName>
</protein>
<evidence type="ECO:0000313" key="2">
    <source>
        <dbReference type="EMBL" id="KAK5042878.1"/>
    </source>
</evidence>
<feature type="compositionally biased region" description="Gly residues" evidence="1">
    <location>
        <begin position="108"/>
        <end position="120"/>
    </location>
</feature>